<evidence type="ECO:0000313" key="1">
    <source>
        <dbReference type="EMBL" id="TCC89369.1"/>
    </source>
</evidence>
<keyword evidence="2" id="KW-1185">Reference proteome</keyword>
<gene>
    <name evidence="1" type="ORF">EZ428_16875</name>
</gene>
<name>A0A4R0MR20_9SPHI</name>
<protein>
    <submittedName>
        <fullName evidence="1">Uncharacterized protein</fullName>
    </submittedName>
</protein>
<organism evidence="1 2">
    <name type="scientific">Pedobacter frigiditerrae</name>
    <dbReference type="NCBI Taxonomy" id="2530452"/>
    <lineage>
        <taxon>Bacteria</taxon>
        <taxon>Pseudomonadati</taxon>
        <taxon>Bacteroidota</taxon>
        <taxon>Sphingobacteriia</taxon>
        <taxon>Sphingobacteriales</taxon>
        <taxon>Sphingobacteriaceae</taxon>
        <taxon>Pedobacter</taxon>
    </lineage>
</organism>
<dbReference type="Proteomes" id="UP000292884">
    <property type="component" value="Unassembled WGS sequence"/>
</dbReference>
<sequence>MTEIEIKEIEDRYKLASPGPWKSLIEGRDVESGDSFIMTGIAEGEDIWSEKRDEDIYLIGATTADQDFIAHARQDIPKLLSEIKRLKSNDTSAI</sequence>
<dbReference type="AlphaFoldDB" id="A0A4R0MR20"/>
<accession>A0A4R0MR20</accession>
<dbReference type="EMBL" id="SJSK01000004">
    <property type="protein sequence ID" value="TCC89369.1"/>
    <property type="molecule type" value="Genomic_DNA"/>
</dbReference>
<comment type="caution">
    <text evidence="1">The sequence shown here is derived from an EMBL/GenBank/DDBJ whole genome shotgun (WGS) entry which is preliminary data.</text>
</comment>
<proteinExistence type="predicted"/>
<dbReference type="RefSeq" id="WP_131554356.1">
    <property type="nucleotide sequence ID" value="NZ_SJSK01000004.1"/>
</dbReference>
<reference evidence="1 2" key="1">
    <citation type="submission" date="2019-02" db="EMBL/GenBank/DDBJ databases">
        <title>Pedobacter sp. RP-1-13 sp. nov., isolated from Arctic soil.</title>
        <authorList>
            <person name="Dahal R.H."/>
        </authorList>
    </citation>
    <scope>NUCLEOTIDE SEQUENCE [LARGE SCALE GENOMIC DNA]</scope>
    <source>
        <strain evidence="1 2">RP-1-13</strain>
    </source>
</reference>
<evidence type="ECO:0000313" key="2">
    <source>
        <dbReference type="Proteomes" id="UP000292884"/>
    </source>
</evidence>
<dbReference type="OrthoDB" id="2088266at2"/>